<sequence>MRILSRSLCLIADVHGNASALEAVLKDAAKAGCTDYLSVGDIVKRGPRPQECVDLLRQVKTKSWVMGNHEKTYHDMLADHDPHTQGVKRIMEIILNAYDCFYLNDLTYQWLANLPYLQICQFEGLKIAIMHALPNKPWGNETNPRSDQVNFDQMLAQSTADVAVYGHTHKQLMRYSTQDRLVINPGSVGMPTTSGTWQHNNLAQYTILKLTDSNILSVEFRRVAYDIEPEIMMAQKRNLPYGELYCDLLRTGEYTYSIEKIAEYNQRHQYDSITDFKEYFAWKK</sequence>
<dbReference type="PANTHER" id="PTHR42850">
    <property type="entry name" value="METALLOPHOSPHOESTERASE"/>
    <property type="match status" value="1"/>
</dbReference>
<keyword evidence="4" id="KW-1185">Reference proteome</keyword>
<dbReference type="InterPro" id="IPR011152">
    <property type="entry name" value="Pesterase_MJ0912"/>
</dbReference>
<proteinExistence type="inferred from homology"/>
<dbReference type="SUPFAM" id="SSF56300">
    <property type="entry name" value="Metallo-dependent phosphatases"/>
    <property type="match status" value="1"/>
</dbReference>
<reference evidence="3 4" key="1">
    <citation type="submission" date="2016-11" db="EMBL/GenBank/DDBJ databases">
        <title>Interaction between Lactobacillus species and yeast in water kefir.</title>
        <authorList>
            <person name="Behr J."/>
            <person name="Xu D."/>
            <person name="Vogel R.F."/>
        </authorList>
    </citation>
    <scope>NUCLEOTIDE SEQUENCE [LARGE SCALE GENOMIC DNA]</scope>
    <source>
        <strain evidence="3 4">TMW 1.1827</strain>
    </source>
</reference>
<accession>A0A3S6QYR7</accession>
<dbReference type="InterPro" id="IPR050126">
    <property type="entry name" value="Ap4A_hydrolase"/>
</dbReference>
<dbReference type="Pfam" id="PF12850">
    <property type="entry name" value="Metallophos_2"/>
    <property type="match status" value="1"/>
</dbReference>
<name>A0A3S6QYR7_9LACO</name>
<gene>
    <name evidence="3" type="ORF">BSQ50_10305</name>
</gene>
<protein>
    <recommendedName>
        <fullName evidence="2">Calcineurin-like phosphoesterase domain-containing protein</fullName>
    </recommendedName>
</protein>
<dbReference type="InterPro" id="IPR024654">
    <property type="entry name" value="Calcineurin-like_PHP_lpxH"/>
</dbReference>
<dbReference type="KEGG" id="lng:BSQ50_10305"/>
<evidence type="ECO:0000313" key="4">
    <source>
        <dbReference type="Proteomes" id="UP000324497"/>
    </source>
</evidence>
<evidence type="ECO:0000259" key="2">
    <source>
        <dbReference type="Pfam" id="PF12850"/>
    </source>
</evidence>
<dbReference type="PANTHER" id="PTHR42850:SF2">
    <property type="entry name" value="BLL5683 PROTEIN"/>
    <property type="match status" value="1"/>
</dbReference>
<comment type="similarity">
    <text evidence="1">Belongs to the metallophosphoesterase superfamily. YfcE family.</text>
</comment>
<evidence type="ECO:0000256" key="1">
    <source>
        <dbReference type="ARBA" id="ARBA00008950"/>
    </source>
</evidence>
<dbReference type="Proteomes" id="UP000324497">
    <property type="component" value="Chromosome"/>
</dbReference>
<dbReference type="Gene3D" id="3.60.21.10">
    <property type="match status" value="1"/>
</dbReference>
<dbReference type="InterPro" id="IPR029052">
    <property type="entry name" value="Metallo-depent_PP-like"/>
</dbReference>
<organism evidence="3 4">
    <name type="scientific">Liquorilactobacillus nagelii</name>
    <dbReference type="NCBI Taxonomy" id="82688"/>
    <lineage>
        <taxon>Bacteria</taxon>
        <taxon>Bacillati</taxon>
        <taxon>Bacillota</taxon>
        <taxon>Bacilli</taxon>
        <taxon>Lactobacillales</taxon>
        <taxon>Lactobacillaceae</taxon>
        <taxon>Liquorilactobacillus</taxon>
    </lineage>
</organism>
<dbReference type="PIRSF" id="PIRSF000883">
    <property type="entry name" value="Pesterase_MJ0912"/>
    <property type="match status" value="1"/>
</dbReference>
<dbReference type="GO" id="GO:0016791">
    <property type="term" value="F:phosphatase activity"/>
    <property type="evidence" value="ECO:0007669"/>
    <property type="project" value="TreeGrafter"/>
</dbReference>
<evidence type="ECO:0000313" key="3">
    <source>
        <dbReference type="EMBL" id="AUJ33272.1"/>
    </source>
</evidence>
<dbReference type="EMBL" id="CP018180">
    <property type="protein sequence ID" value="AUJ33272.1"/>
    <property type="molecule type" value="Genomic_DNA"/>
</dbReference>
<dbReference type="GO" id="GO:0005737">
    <property type="term" value="C:cytoplasm"/>
    <property type="evidence" value="ECO:0007669"/>
    <property type="project" value="TreeGrafter"/>
</dbReference>
<dbReference type="AlphaFoldDB" id="A0A3S6QYR7"/>
<feature type="domain" description="Calcineurin-like phosphoesterase" evidence="2">
    <location>
        <begin position="8"/>
        <end position="195"/>
    </location>
</feature>